<proteinExistence type="inferred from homology"/>
<comment type="similarity">
    <text evidence="7">Belongs to the transglycosylase MltG family.</text>
</comment>
<dbReference type="GO" id="GO:0008932">
    <property type="term" value="F:lytic endotransglycosylase activity"/>
    <property type="evidence" value="ECO:0007669"/>
    <property type="project" value="UniProtKB-UniRule"/>
</dbReference>
<evidence type="ECO:0000256" key="5">
    <source>
        <dbReference type="ARBA" id="ARBA00023239"/>
    </source>
</evidence>
<dbReference type="OrthoDB" id="9814591at2"/>
<keyword evidence="1 7" id="KW-1003">Cell membrane</keyword>
<keyword evidence="6 7" id="KW-0961">Cell wall biogenesis/degradation</keyword>
<gene>
    <name evidence="7" type="primary">mltG</name>
    <name evidence="8" type="ORF">BCM14_0377</name>
</gene>
<comment type="function">
    <text evidence="7">Functions as a peptidoglycan terminase that cleaves nascent peptidoglycan strands endolytically to terminate their elongation.</text>
</comment>
<evidence type="ECO:0000313" key="8">
    <source>
        <dbReference type="EMBL" id="PRY98940.1"/>
    </source>
</evidence>
<comment type="caution">
    <text evidence="8">The sequence shown here is derived from an EMBL/GenBank/DDBJ whole genome shotgun (WGS) entry which is preliminary data.</text>
</comment>
<dbReference type="PANTHER" id="PTHR30518">
    <property type="entry name" value="ENDOLYTIC MUREIN TRANSGLYCOSYLASE"/>
    <property type="match status" value="1"/>
</dbReference>
<protein>
    <recommendedName>
        <fullName evidence="7">Endolytic murein transglycosylase</fullName>
        <ecNumber evidence="7">4.2.2.29</ecNumber>
    </recommendedName>
    <alternativeName>
        <fullName evidence="7">Peptidoglycan lytic transglycosylase</fullName>
    </alternativeName>
    <alternativeName>
        <fullName evidence="7">Peptidoglycan polymerization terminase</fullName>
    </alternativeName>
</protein>
<dbReference type="EC" id="4.2.2.29" evidence="7"/>
<dbReference type="AlphaFoldDB" id="A0A2T0XJ77"/>
<keyword evidence="3 7" id="KW-1133">Transmembrane helix</keyword>
<dbReference type="HAMAP" id="MF_02065">
    <property type="entry name" value="MltG"/>
    <property type="match status" value="1"/>
</dbReference>
<reference evidence="8 9" key="1">
    <citation type="submission" date="2018-03" db="EMBL/GenBank/DDBJ databases">
        <title>Genomic Encyclopedia of Type Strains, Phase III (KMG-III): the genomes of soil and plant-associated and newly described type strains.</title>
        <authorList>
            <person name="Whitman W."/>
        </authorList>
    </citation>
    <scope>NUCLEOTIDE SEQUENCE [LARGE SCALE GENOMIC DNA]</scope>
    <source>
        <strain evidence="8 9">MWH-P2sevCIIIb</strain>
    </source>
</reference>
<keyword evidence="9" id="KW-1185">Reference proteome</keyword>
<dbReference type="Pfam" id="PF02618">
    <property type="entry name" value="YceG"/>
    <property type="match status" value="1"/>
</dbReference>
<keyword evidence="7" id="KW-0997">Cell inner membrane</keyword>
<dbReference type="GO" id="GO:0071555">
    <property type="term" value="P:cell wall organization"/>
    <property type="evidence" value="ECO:0007669"/>
    <property type="project" value="UniProtKB-KW"/>
</dbReference>
<accession>A0A2T0XJ77</accession>
<feature type="transmembrane region" description="Helical" evidence="7">
    <location>
        <begin position="7"/>
        <end position="30"/>
    </location>
</feature>
<evidence type="ECO:0000256" key="3">
    <source>
        <dbReference type="ARBA" id="ARBA00022989"/>
    </source>
</evidence>
<organism evidence="8 9">
    <name type="scientific">Jezberella montanilacus</name>
    <dbReference type="NCBI Taxonomy" id="323426"/>
    <lineage>
        <taxon>Bacteria</taxon>
        <taxon>Pseudomonadati</taxon>
        <taxon>Pseudomonadota</taxon>
        <taxon>Betaproteobacteria</taxon>
        <taxon>Burkholderiales</taxon>
        <taxon>Alcaligenaceae</taxon>
        <taxon>Jezberella</taxon>
    </lineage>
</organism>
<comment type="subcellular location">
    <subcellularLocation>
        <location evidence="7">Cell inner membrane</location>
        <topology evidence="7">Single-pass membrane protein</topology>
    </subcellularLocation>
</comment>
<dbReference type="CDD" id="cd08010">
    <property type="entry name" value="MltG_like"/>
    <property type="match status" value="1"/>
</dbReference>
<evidence type="ECO:0000256" key="7">
    <source>
        <dbReference type="HAMAP-Rule" id="MF_02065"/>
    </source>
</evidence>
<dbReference type="GO" id="GO:0009252">
    <property type="term" value="P:peptidoglycan biosynthetic process"/>
    <property type="evidence" value="ECO:0007669"/>
    <property type="project" value="UniProtKB-UniRule"/>
</dbReference>
<keyword evidence="5 7" id="KW-0456">Lyase</keyword>
<name>A0A2T0XJ77_9BURK</name>
<evidence type="ECO:0000256" key="2">
    <source>
        <dbReference type="ARBA" id="ARBA00022692"/>
    </source>
</evidence>
<dbReference type="InterPro" id="IPR003770">
    <property type="entry name" value="MLTG-like"/>
</dbReference>
<dbReference type="GO" id="GO:0005886">
    <property type="term" value="C:plasma membrane"/>
    <property type="evidence" value="ECO:0007669"/>
    <property type="project" value="UniProtKB-SubCell"/>
</dbReference>
<dbReference type="Gene3D" id="3.30.1490.480">
    <property type="entry name" value="Endolytic murein transglycosylase"/>
    <property type="match status" value="1"/>
</dbReference>
<dbReference type="EMBL" id="PVTV01000011">
    <property type="protein sequence ID" value="PRY98940.1"/>
    <property type="molecule type" value="Genomic_DNA"/>
</dbReference>
<sequence length="336" mass="36819">MNALLKLFAYLLALVVIMVAAAGGVAYHWATDKLALQTPYVDVLVPAGSNAGAIARIINQSGIDLEPLAFSWLARLSRLDKKIKAGGYQLKQGDTPWSVLQRMAQGDVSSRQVALIEGWTLKQIFAVLDAQPDLVHLLKSKDVDQIIQATGIQRPYAEGLFFPDTYTYFAGTSDAELLVRAYKTQQIILEKAWQAKDPNLPYQNSYEALILASIVEKETGMAGDRGRIASVFINRLKAGMPLQTDPTVIYGMGEGFDGKIRKKDLQTDTPWNTYTRTGLPPSPIASVSRGALYASLHPDKTNYFYFVAKGDGSSVFASTLAEHNKNVATYILGKKP</sequence>
<keyword evidence="2 7" id="KW-0812">Transmembrane</keyword>
<evidence type="ECO:0000256" key="4">
    <source>
        <dbReference type="ARBA" id="ARBA00023136"/>
    </source>
</evidence>
<comment type="catalytic activity">
    <reaction evidence="7">
        <text>a peptidoglycan chain = a peptidoglycan chain with N-acetyl-1,6-anhydromuramyl-[peptide] at the reducing end + a peptidoglycan chain with N-acetylglucosamine at the non-reducing end.</text>
        <dbReference type="EC" id="4.2.2.29"/>
    </reaction>
</comment>
<evidence type="ECO:0000256" key="1">
    <source>
        <dbReference type="ARBA" id="ARBA00022475"/>
    </source>
</evidence>
<dbReference type="Gene3D" id="3.30.160.60">
    <property type="entry name" value="Classic Zinc Finger"/>
    <property type="match status" value="1"/>
</dbReference>
<dbReference type="PANTHER" id="PTHR30518:SF2">
    <property type="entry name" value="ENDOLYTIC MUREIN TRANSGLYCOSYLASE"/>
    <property type="match status" value="1"/>
</dbReference>
<dbReference type="RefSeq" id="WP_106226290.1">
    <property type="nucleotide sequence ID" value="NZ_PVTV01000011.1"/>
</dbReference>
<dbReference type="NCBIfam" id="TIGR00247">
    <property type="entry name" value="endolytic transglycosylase MltG"/>
    <property type="match status" value="1"/>
</dbReference>
<keyword evidence="4 7" id="KW-0472">Membrane</keyword>
<feature type="site" description="Important for catalytic activity" evidence="7">
    <location>
        <position position="218"/>
    </location>
</feature>
<evidence type="ECO:0000256" key="6">
    <source>
        <dbReference type="ARBA" id="ARBA00023316"/>
    </source>
</evidence>
<dbReference type="Proteomes" id="UP000238308">
    <property type="component" value="Unassembled WGS sequence"/>
</dbReference>
<evidence type="ECO:0000313" key="9">
    <source>
        <dbReference type="Proteomes" id="UP000238308"/>
    </source>
</evidence>